<comment type="caution">
    <text evidence="1">The sequence shown here is derived from an EMBL/GenBank/DDBJ whole genome shotgun (WGS) entry which is preliminary data.</text>
</comment>
<dbReference type="Gene3D" id="3.30.200.20">
    <property type="entry name" value="Phosphorylase Kinase, domain 1"/>
    <property type="match status" value="1"/>
</dbReference>
<dbReference type="OrthoDB" id="2444716at2759"/>
<keyword evidence="2" id="KW-1185">Reference proteome</keyword>
<reference evidence="1" key="1">
    <citation type="submission" date="2021-06" db="EMBL/GenBank/DDBJ databases">
        <authorList>
            <person name="Kallberg Y."/>
            <person name="Tangrot J."/>
            <person name="Rosling A."/>
        </authorList>
    </citation>
    <scope>NUCLEOTIDE SEQUENCE</scope>
    <source>
        <strain evidence="1">FL966</strain>
    </source>
</reference>
<organism evidence="1 2">
    <name type="scientific">Cetraspora pellucida</name>
    <dbReference type="NCBI Taxonomy" id="1433469"/>
    <lineage>
        <taxon>Eukaryota</taxon>
        <taxon>Fungi</taxon>
        <taxon>Fungi incertae sedis</taxon>
        <taxon>Mucoromycota</taxon>
        <taxon>Glomeromycotina</taxon>
        <taxon>Glomeromycetes</taxon>
        <taxon>Diversisporales</taxon>
        <taxon>Gigasporaceae</taxon>
        <taxon>Cetraspora</taxon>
    </lineage>
</organism>
<name>A0A9N9A8Y4_9GLOM</name>
<evidence type="ECO:0000313" key="2">
    <source>
        <dbReference type="Proteomes" id="UP000789759"/>
    </source>
</evidence>
<proteinExistence type="predicted"/>
<sequence>MNLSLIPNSHLEQEVEELALAAQINVVDFSDFSNLEPIGTREFFKAKWDDCKTTVALKSKSFKKEDEFLEELKALISFQKVSCHPNILKFYGISKGII</sequence>
<dbReference type="EMBL" id="CAJVQA010001621">
    <property type="protein sequence ID" value="CAG8520526.1"/>
    <property type="molecule type" value="Genomic_DNA"/>
</dbReference>
<protein>
    <submittedName>
        <fullName evidence="1">20307_t:CDS:1</fullName>
    </submittedName>
</protein>
<evidence type="ECO:0000313" key="1">
    <source>
        <dbReference type="EMBL" id="CAG8520526.1"/>
    </source>
</evidence>
<dbReference type="AlphaFoldDB" id="A0A9N9A8Y4"/>
<dbReference type="Proteomes" id="UP000789759">
    <property type="component" value="Unassembled WGS sequence"/>
</dbReference>
<gene>
    <name evidence="1" type="ORF">CPELLU_LOCUS3363</name>
</gene>
<dbReference type="InterPro" id="IPR011009">
    <property type="entry name" value="Kinase-like_dom_sf"/>
</dbReference>
<accession>A0A9N9A8Y4</accession>
<dbReference type="SUPFAM" id="SSF56112">
    <property type="entry name" value="Protein kinase-like (PK-like)"/>
    <property type="match status" value="1"/>
</dbReference>